<dbReference type="AlphaFoldDB" id="A0A8S0UPB6"/>
<reference evidence="1 2" key="1">
    <citation type="submission" date="2019-12" db="EMBL/GenBank/DDBJ databases">
        <authorList>
            <person name="Alioto T."/>
            <person name="Alioto T."/>
            <person name="Gomez Garrido J."/>
        </authorList>
    </citation>
    <scope>NUCLEOTIDE SEQUENCE [LARGE SCALE GENOMIC DNA]</scope>
</reference>
<dbReference type="OrthoDB" id="1746662at2759"/>
<dbReference type="EMBL" id="CACTIH010007784">
    <property type="protein sequence ID" value="CAA3018103.1"/>
    <property type="molecule type" value="Genomic_DNA"/>
</dbReference>
<comment type="caution">
    <text evidence="1">The sequence shown here is derived from an EMBL/GenBank/DDBJ whole genome shotgun (WGS) entry which is preliminary data.</text>
</comment>
<organism evidence="1 2">
    <name type="scientific">Olea europaea subsp. europaea</name>
    <dbReference type="NCBI Taxonomy" id="158383"/>
    <lineage>
        <taxon>Eukaryota</taxon>
        <taxon>Viridiplantae</taxon>
        <taxon>Streptophyta</taxon>
        <taxon>Embryophyta</taxon>
        <taxon>Tracheophyta</taxon>
        <taxon>Spermatophyta</taxon>
        <taxon>Magnoliopsida</taxon>
        <taxon>eudicotyledons</taxon>
        <taxon>Gunneridae</taxon>
        <taxon>Pentapetalae</taxon>
        <taxon>asterids</taxon>
        <taxon>lamiids</taxon>
        <taxon>Lamiales</taxon>
        <taxon>Oleaceae</taxon>
        <taxon>Oleeae</taxon>
        <taxon>Olea</taxon>
    </lineage>
</organism>
<evidence type="ECO:0000313" key="2">
    <source>
        <dbReference type="Proteomes" id="UP000594638"/>
    </source>
</evidence>
<gene>
    <name evidence="1" type="ORF">OLEA9_A041450</name>
</gene>
<feature type="non-terminal residue" evidence="1">
    <location>
        <position position="1"/>
    </location>
</feature>
<sequence>ITYILLIGAVGLDVMAFINLIVSDGMKVLLNNHETTKFLTTVLHNLINFCLNERFRWIHKAADILGLNDLLNEFMYKKTMNLDEDIKKFIVDELKTKSLFGIRRQEKMPRRYIQQKGIGFYLAQVNLSTPTILDSLSEDVEHDESLLLWHIATELCYQRIGFKIGLQNFKS</sequence>
<accession>A0A8S0UPB6</accession>
<protein>
    <submittedName>
        <fullName evidence="1">Uncharacterized protein</fullName>
    </submittedName>
</protein>
<feature type="non-terminal residue" evidence="1">
    <location>
        <position position="171"/>
    </location>
</feature>
<keyword evidence="2" id="KW-1185">Reference proteome</keyword>
<name>A0A8S0UPB6_OLEEU</name>
<evidence type="ECO:0000313" key="1">
    <source>
        <dbReference type="EMBL" id="CAA3018103.1"/>
    </source>
</evidence>
<proteinExistence type="predicted"/>
<dbReference type="PANTHER" id="PTHR31325">
    <property type="entry name" value="OS01G0798800 PROTEIN-RELATED"/>
    <property type="match status" value="1"/>
</dbReference>
<dbReference type="Proteomes" id="UP000594638">
    <property type="component" value="Unassembled WGS sequence"/>
</dbReference>
<dbReference type="Gramene" id="OE9A041450T1">
    <property type="protein sequence ID" value="OE9A041450C1"/>
    <property type="gene ID" value="OE9A041450"/>
</dbReference>